<dbReference type="Proteomes" id="UP001529369">
    <property type="component" value="Unassembled WGS sequence"/>
</dbReference>
<keyword evidence="2 7" id="KW-0436">Ligase</keyword>
<comment type="similarity">
    <text evidence="1">Belongs to the ATP-dependent AMP-binding enzyme family.</text>
</comment>
<keyword evidence="4" id="KW-0067">ATP-binding</keyword>
<protein>
    <submittedName>
        <fullName evidence="7">Acyl--CoA ligase</fullName>
    </submittedName>
</protein>
<feature type="domain" description="AMP-dependent synthetase/ligase" evidence="5">
    <location>
        <begin position="14"/>
        <end position="365"/>
    </location>
</feature>
<keyword evidence="8" id="KW-1185">Reference proteome</keyword>
<reference evidence="8" key="1">
    <citation type="journal article" date="2019" name="Int. J. Syst. Evol. Microbiol.">
        <title>The Global Catalogue of Microorganisms (GCM) 10K type strain sequencing project: providing services to taxonomists for standard genome sequencing and annotation.</title>
        <authorList>
            <consortium name="The Broad Institute Genomics Platform"/>
            <consortium name="The Broad Institute Genome Sequencing Center for Infectious Disease"/>
            <person name="Wu L."/>
            <person name="Ma J."/>
        </authorList>
    </citation>
    <scope>NUCLEOTIDE SEQUENCE [LARGE SCALE GENOMIC DNA]</scope>
    <source>
        <strain evidence="8">CECT 7131</strain>
    </source>
</reference>
<name>A0ABT8AC14_9PROT</name>
<dbReference type="InterPro" id="IPR025110">
    <property type="entry name" value="AMP-bd_C"/>
</dbReference>
<dbReference type="SUPFAM" id="SSF56801">
    <property type="entry name" value="Acetyl-CoA synthetase-like"/>
    <property type="match status" value="1"/>
</dbReference>
<dbReference type="PANTHER" id="PTHR43201">
    <property type="entry name" value="ACYL-COA SYNTHETASE"/>
    <property type="match status" value="1"/>
</dbReference>
<dbReference type="CDD" id="cd05926">
    <property type="entry name" value="FACL_fum10p_like"/>
    <property type="match status" value="1"/>
</dbReference>
<proteinExistence type="inferred from homology"/>
<evidence type="ECO:0000256" key="3">
    <source>
        <dbReference type="ARBA" id="ARBA00022741"/>
    </source>
</evidence>
<keyword evidence="3" id="KW-0547">Nucleotide-binding</keyword>
<dbReference type="Gene3D" id="3.30.300.30">
    <property type="match status" value="1"/>
</dbReference>
<evidence type="ECO:0000256" key="4">
    <source>
        <dbReference type="ARBA" id="ARBA00022840"/>
    </source>
</evidence>
<evidence type="ECO:0000313" key="8">
    <source>
        <dbReference type="Proteomes" id="UP001529369"/>
    </source>
</evidence>
<dbReference type="InterPro" id="IPR045851">
    <property type="entry name" value="AMP-bd_C_sf"/>
</dbReference>
<organism evidence="7 8">
    <name type="scientific">Paeniroseomonas aquatica</name>
    <dbReference type="NCBI Taxonomy" id="373043"/>
    <lineage>
        <taxon>Bacteria</taxon>
        <taxon>Pseudomonadati</taxon>
        <taxon>Pseudomonadota</taxon>
        <taxon>Alphaproteobacteria</taxon>
        <taxon>Acetobacterales</taxon>
        <taxon>Acetobacteraceae</taxon>
        <taxon>Paeniroseomonas</taxon>
    </lineage>
</organism>
<gene>
    <name evidence="7" type="ORF">QWZ14_23065</name>
</gene>
<evidence type="ECO:0000259" key="6">
    <source>
        <dbReference type="Pfam" id="PF13193"/>
    </source>
</evidence>
<sequence>MPAISTVAELLATGAADRPAIRAPERPPLSYAGLRELAAGTIASLNAIGIGRGDRVAIVLPNGPEMAASFVAIAGGATTAPLNPAYKDEEFEFYLLDLKARALVVQQGAETPARGVAQRLGVPVLELVPGTAAGAFTLVGGTPGAATSPGAAGPDDVALVLHTSGTTARPKIVPLSHTNVTASAGNIARTLALGPNDACLNVMPLFHIHGLIAATLASLAGGGAVICTPGFNALRFFALLDAEKPSWYTAVPTMHQTILARAERNAEIIARAPLRFIRSSSASLPAQAMKDLSAAFNAPVLESYGMTEASHQMCSNPLPPGAQKPGIVGLPAGPEVAIMDDDGTLLPQGAIGEVVIRGPNVTKGYEANPEANAKAFTKGWFRTGDQGMFDADGYLMLTGRLKELIKRGGEQVSPLEVDGVLSDHPAVAQALTFGIPHPMLGEEVGAAIVLREGMAVTERELRDHAAKHLADFKVPRKVVFLDEIPKGATGKLMRIGLAEKLGIKA</sequence>
<evidence type="ECO:0000256" key="2">
    <source>
        <dbReference type="ARBA" id="ARBA00022598"/>
    </source>
</evidence>
<dbReference type="PANTHER" id="PTHR43201:SF5">
    <property type="entry name" value="MEDIUM-CHAIN ACYL-COA LIGASE ACSF2, MITOCHONDRIAL"/>
    <property type="match status" value="1"/>
</dbReference>
<evidence type="ECO:0000256" key="1">
    <source>
        <dbReference type="ARBA" id="ARBA00006432"/>
    </source>
</evidence>
<dbReference type="InterPro" id="IPR045310">
    <property type="entry name" value="Pcs60-like"/>
</dbReference>
<dbReference type="RefSeq" id="WP_290319291.1">
    <property type="nucleotide sequence ID" value="NZ_JAUFPN010000191.1"/>
</dbReference>
<comment type="caution">
    <text evidence="7">The sequence shown here is derived from an EMBL/GenBank/DDBJ whole genome shotgun (WGS) entry which is preliminary data.</text>
</comment>
<dbReference type="Pfam" id="PF00501">
    <property type="entry name" value="AMP-binding"/>
    <property type="match status" value="1"/>
</dbReference>
<dbReference type="Gene3D" id="3.40.50.12780">
    <property type="entry name" value="N-terminal domain of ligase-like"/>
    <property type="match status" value="1"/>
</dbReference>
<dbReference type="Pfam" id="PF13193">
    <property type="entry name" value="AMP-binding_C"/>
    <property type="match status" value="1"/>
</dbReference>
<dbReference type="GO" id="GO:0016874">
    <property type="term" value="F:ligase activity"/>
    <property type="evidence" value="ECO:0007669"/>
    <property type="project" value="UniProtKB-KW"/>
</dbReference>
<dbReference type="InterPro" id="IPR000873">
    <property type="entry name" value="AMP-dep_synth/lig_dom"/>
</dbReference>
<feature type="domain" description="AMP-binding enzyme C-terminal" evidence="6">
    <location>
        <begin position="416"/>
        <end position="491"/>
    </location>
</feature>
<evidence type="ECO:0000313" key="7">
    <source>
        <dbReference type="EMBL" id="MDN3567270.1"/>
    </source>
</evidence>
<accession>A0ABT8AC14</accession>
<dbReference type="EMBL" id="JAUFPN010000191">
    <property type="protein sequence ID" value="MDN3567270.1"/>
    <property type="molecule type" value="Genomic_DNA"/>
</dbReference>
<dbReference type="InterPro" id="IPR042099">
    <property type="entry name" value="ANL_N_sf"/>
</dbReference>
<evidence type="ECO:0000259" key="5">
    <source>
        <dbReference type="Pfam" id="PF00501"/>
    </source>
</evidence>